<accession>A0A814DSH1</accession>
<reference evidence="1" key="1">
    <citation type="submission" date="2021-02" db="EMBL/GenBank/DDBJ databases">
        <authorList>
            <person name="Nowell W R."/>
        </authorList>
    </citation>
    <scope>NUCLEOTIDE SEQUENCE</scope>
</reference>
<evidence type="ECO:0000313" key="2">
    <source>
        <dbReference type="EMBL" id="CAF3860698.1"/>
    </source>
</evidence>
<dbReference type="Proteomes" id="UP000663889">
    <property type="component" value="Unassembled WGS sequence"/>
</dbReference>
<dbReference type="EMBL" id="CAJOBE010003083">
    <property type="protein sequence ID" value="CAF3860698.1"/>
    <property type="molecule type" value="Genomic_DNA"/>
</dbReference>
<evidence type="ECO:0000313" key="1">
    <source>
        <dbReference type="EMBL" id="CAF0959662.1"/>
    </source>
</evidence>
<comment type="caution">
    <text evidence="1">The sequence shown here is derived from an EMBL/GenBank/DDBJ whole genome shotgun (WGS) entry which is preliminary data.</text>
</comment>
<dbReference type="Proteomes" id="UP000663874">
    <property type="component" value="Unassembled WGS sequence"/>
</dbReference>
<dbReference type="EMBL" id="CAJNOU010000325">
    <property type="protein sequence ID" value="CAF0959662.1"/>
    <property type="molecule type" value="Genomic_DNA"/>
</dbReference>
<sequence length="197" mass="22478">MDTTTATTNADNRNLSLQRPSIVAAWVDQGIGESGMHKYIKERFETLSTFITQWLYFDSDDNFTSYIENNSNIKLICVMSGGMSRLLVPRLSYLPALHIVYIFCVDIERAKQSMANEIKVKGIFNIEDDLYETMADDLAKLLVEDGIALAKIDERNLARLNYQEAKRLLSTQAKNVSLDETKARIEEIDMRLDQLLV</sequence>
<gene>
    <name evidence="2" type="ORF">FNK824_LOCUS18455</name>
    <name evidence="1" type="ORF">SEV965_LOCUS8695</name>
</gene>
<evidence type="ECO:0000313" key="3">
    <source>
        <dbReference type="Proteomes" id="UP000663889"/>
    </source>
</evidence>
<organism evidence="1 3">
    <name type="scientific">Rotaria sordida</name>
    <dbReference type="NCBI Taxonomy" id="392033"/>
    <lineage>
        <taxon>Eukaryota</taxon>
        <taxon>Metazoa</taxon>
        <taxon>Spiralia</taxon>
        <taxon>Gnathifera</taxon>
        <taxon>Rotifera</taxon>
        <taxon>Eurotatoria</taxon>
        <taxon>Bdelloidea</taxon>
        <taxon>Philodinida</taxon>
        <taxon>Philodinidae</taxon>
        <taxon>Rotaria</taxon>
    </lineage>
</organism>
<proteinExistence type="predicted"/>
<protein>
    <submittedName>
        <fullName evidence="1">Uncharacterized protein</fullName>
    </submittedName>
</protein>
<name>A0A814DSH1_9BILA</name>
<dbReference type="AlphaFoldDB" id="A0A814DSH1"/>